<reference evidence="2" key="2">
    <citation type="submission" date="2025-08" db="UniProtKB">
        <authorList>
            <consortium name="Ensembl"/>
        </authorList>
    </citation>
    <scope>IDENTIFICATION</scope>
</reference>
<dbReference type="Ensembl" id="ENSECRT00000019680.1">
    <property type="protein sequence ID" value="ENSECRP00000019286.1"/>
    <property type="gene ID" value="ENSECRG00000012908.1"/>
</dbReference>
<reference evidence="2" key="3">
    <citation type="submission" date="2025-09" db="UniProtKB">
        <authorList>
            <consortium name="Ensembl"/>
        </authorList>
    </citation>
    <scope>IDENTIFICATION</scope>
</reference>
<feature type="domain" description="Cystatin" evidence="1">
    <location>
        <begin position="33"/>
        <end position="96"/>
    </location>
</feature>
<dbReference type="InterPro" id="IPR046350">
    <property type="entry name" value="Cystatin_sf"/>
</dbReference>
<keyword evidence="3" id="KW-1185">Reference proteome</keyword>
<dbReference type="Proteomes" id="UP000694620">
    <property type="component" value="Chromosome 15"/>
</dbReference>
<accession>A0A8C4SND7</accession>
<name>A0A8C4SND7_ERPCA</name>
<sequence length="129" mass="14473">VILKTPLFKGCKNNDDICYIWSALRIVEVYDCQIRPVDTSNENVKKAANFATSIYNQQSGNEFAFKVIKIDLASVEVRPSLNYKISNNCFQSCCENCHLQPAIQYWGFQLLFSGAVLTCSPATTPSHVI</sequence>
<evidence type="ECO:0000259" key="1">
    <source>
        <dbReference type="Pfam" id="PF00031"/>
    </source>
</evidence>
<protein>
    <recommendedName>
        <fullName evidence="1">Cystatin domain-containing protein</fullName>
    </recommendedName>
</protein>
<proteinExistence type="predicted"/>
<dbReference type="AlphaFoldDB" id="A0A8C4SND7"/>
<organism evidence="2 3">
    <name type="scientific">Erpetoichthys calabaricus</name>
    <name type="common">Rope fish</name>
    <name type="synonym">Calamoichthys calabaricus</name>
    <dbReference type="NCBI Taxonomy" id="27687"/>
    <lineage>
        <taxon>Eukaryota</taxon>
        <taxon>Metazoa</taxon>
        <taxon>Chordata</taxon>
        <taxon>Craniata</taxon>
        <taxon>Vertebrata</taxon>
        <taxon>Euteleostomi</taxon>
        <taxon>Actinopterygii</taxon>
        <taxon>Polypteriformes</taxon>
        <taxon>Polypteridae</taxon>
        <taxon>Erpetoichthys</taxon>
    </lineage>
</organism>
<evidence type="ECO:0000313" key="3">
    <source>
        <dbReference type="Proteomes" id="UP000694620"/>
    </source>
</evidence>
<dbReference type="GO" id="GO:0004869">
    <property type="term" value="F:cysteine-type endopeptidase inhibitor activity"/>
    <property type="evidence" value="ECO:0007669"/>
    <property type="project" value="InterPro"/>
</dbReference>
<dbReference type="Pfam" id="PF00031">
    <property type="entry name" value="Cystatin"/>
    <property type="match status" value="1"/>
</dbReference>
<dbReference type="InterPro" id="IPR000010">
    <property type="entry name" value="Cystatin_dom"/>
</dbReference>
<reference evidence="2" key="1">
    <citation type="submission" date="2021-06" db="EMBL/GenBank/DDBJ databases">
        <authorList>
            <consortium name="Wellcome Sanger Institute Data Sharing"/>
        </authorList>
    </citation>
    <scope>NUCLEOTIDE SEQUENCE [LARGE SCALE GENOMIC DNA]</scope>
</reference>
<dbReference type="SUPFAM" id="SSF54403">
    <property type="entry name" value="Cystatin/monellin"/>
    <property type="match status" value="1"/>
</dbReference>
<dbReference type="Gene3D" id="3.10.450.10">
    <property type="match status" value="1"/>
</dbReference>
<evidence type="ECO:0000313" key="2">
    <source>
        <dbReference type="Ensembl" id="ENSECRP00000019286.1"/>
    </source>
</evidence>